<gene>
    <name evidence="1" type="ORF">RPERSI_LOCUS20337</name>
</gene>
<reference evidence="1" key="1">
    <citation type="submission" date="2021-06" db="EMBL/GenBank/DDBJ databases">
        <authorList>
            <person name="Kallberg Y."/>
            <person name="Tangrot J."/>
            <person name="Rosling A."/>
        </authorList>
    </citation>
    <scope>NUCLEOTIDE SEQUENCE</scope>
    <source>
        <strain evidence="1">MA461A</strain>
    </source>
</reference>
<accession>A0ACA9RKW3</accession>
<protein>
    <submittedName>
        <fullName evidence="1">12043_t:CDS:1</fullName>
    </submittedName>
</protein>
<evidence type="ECO:0000313" key="2">
    <source>
        <dbReference type="Proteomes" id="UP000789920"/>
    </source>
</evidence>
<organism evidence="1 2">
    <name type="scientific">Racocetra persica</name>
    <dbReference type="NCBI Taxonomy" id="160502"/>
    <lineage>
        <taxon>Eukaryota</taxon>
        <taxon>Fungi</taxon>
        <taxon>Fungi incertae sedis</taxon>
        <taxon>Mucoromycota</taxon>
        <taxon>Glomeromycotina</taxon>
        <taxon>Glomeromycetes</taxon>
        <taxon>Diversisporales</taxon>
        <taxon>Gigasporaceae</taxon>
        <taxon>Racocetra</taxon>
    </lineage>
</organism>
<keyword evidence="2" id="KW-1185">Reference proteome</keyword>
<name>A0ACA9RKW3_9GLOM</name>
<feature type="non-terminal residue" evidence="1">
    <location>
        <position position="1"/>
    </location>
</feature>
<dbReference type="Proteomes" id="UP000789920">
    <property type="component" value="Unassembled WGS sequence"/>
</dbReference>
<comment type="caution">
    <text evidence="1">The sequence shown here is derived from an EMBL/GenBank/DDBJ whole genome shotgun (WGS) entry which is preliminary data.</text>
</comment>
<evidence type="ECO:0000313" key="1">
    <source>
        <dbReference type="EMBL" id="CAG8797384.1"/>
    </source>
</evidence>
<proteinExistence type="predicted"/>
<feature type="non-terminal residue" evidence="1">
    <location>
        <position position="52"/>
    </location>
</feature>
<sequence length="52" mass="6432">EFHLEETIRENLERNQNYTNLIIERNHLRARVENLEEMIRFESQHGRVLGRK</sequence>
<dbReference type="EMBL" id="CAJVQC010057248">
    <property type="protein sequence ID" value="CAG8797384.1"/>
    <property type="molecule type" value="Genomic_DNA"/>
</dbReference>